<dbReference type="AlphaFoldDB" id="A0A9D4Q175"/>
<dbReference type="OMA" id="FRHNRWF"/>
<evidence type="ECO:0000313" key="6">
    <source>
        <dbReference type="Proteomes" id="UP000821837"/>
    </source>
</evidence>
<gene>
    <name evidence="5" type="ORF">HPB52_014376</name>
</gene>
<reference evidence="5" key="2">
    <citation type="submission" date="2021-09" db="EMBL/GenBank/DDBJ databases">
        <authorList>
            <person name="Jia N."/>
            <person name="Wang J."/>
            <person name="Shi W."/>
            <person name="Du L."/>
            <person name="Sun Y."/>
            <person name="Zhan W."/>
            <person name="Jiang J."/>
            <person name="Wang Q."/>
            <person name="Zhang B."/>
            <person name="Ji P."/>
            <person name="Sakyi L.B."/>
            <person name="Cui X."/>
            <person name="Yuan T."/>
            <person name="Jiang B."/>
            <person name="Yang W."/>
            <person name="Lam T.T.-Y."/>
            <person name="Chang Q."/>
            <person name="Ding S."/>
            <person name="Wang X."/>
            <person name="Zhu J."/>
            <person name="Ruan X."/>
            <person name="Zhao L."/>
            <person name="Wei J."/>
            <person name="Que T."/>
            <person name="Du C."/>
            <person name="Cheng J."/>
            <person name="Dai P."/>
            <person name="Han X."/>
            <person name="Huang E."/>
            <person name="Gao Y."/>
            <person name="Liu J."/>
            <person name="Shao H."/>
            <person name="Ye R."/>
            <person name="Li L."/>
            <person name="Wei W."/>
            <person name="Wang X."/>
            <person name="Wang C."/>
            <person name="Huo Q."/>
            <person name="Li W."/>
            <person name="Guo W."/>
            <person name="Chen H."/>
            <person name="Chen S."/>
            <person name="Zhou L."/>
            <person name="Zhou L."/>
            <person name="Ni X."/>
            <person name="Tian J."/>
            <person name="Zhou Y."/>
            <person name="Sheng Y."/>
            <person name="Liu T."/>
            <person name="Pan Y."/>
            <person name="Xia L."/>
            <person name="Li J."/>
            <person name="Zhao F."/>
            <person name="Cao W."/>
        </authorList>
    </citation>
    <scope>NUCLEOTIDE SEQUENCE</scope>
    <source>
        <strain evidence="5">Rsan-2018</strain>
        <tissue evidence="5">Larvae</tissue>
    </source>
</reference>
<evidence type="ECO:0000256" key="3">
    <source>
        <dbReference type="SAM" id="Phobius"/>
    </source>
</evidence>
<keyword evidence="3" id="KW-0472">Membrane</keyword>
<evidence type="ECO:0000259" key="4">
    <source>
        <dbReference type="Pfam" id="PF05649"/>
    </source>
</evidence>
<dbReference type="Pfam" id="PF05649">
    <property type="entry name" value="Peptidase_M13_N"/>
    <property type="match status" value="1"/>
</dbReference>
<dbReference type="Gene3D" id="3.40.390.10">
    <property type="entry name" value="Collagenase (Catalytic Domain)"/>
    <property type="match status" value="3"/>
</dbReference>
<dbReference type="Gene3D" id="1.10.1380.10">
    <property type="entry name" value="Neutral endopeptidase , domain2"/>
    <property type="match status" value="2"/>
</dbReference>
<proteinExistence type="inferred from homology"/>
<evidence type="ECO:0000256" key="2">
    <source>
        <dbReference type="SAM" id="MobiDB-lite"/>
    </source>
</evidence>
<comment type="similarity">
    <text evidence="1">Belongs to the peptidase M13 family.</text>
</comment>
<dbReference type="SUPFAM" id="SSF55486">
    <property type="entry name" value="Metalloproteases ('zincins'), catalytic domain"/>
    <property type="match status" value="1"/>
</dbReference>
<feature type="domain" description="Peptidase M13 N-terminal" evidence="4">
    <location>
        <begin position="92"/>
        <end position="342"/>
    </location>
</feature>
<keyword evidence="6" id="KW-1185">Reference proteome</keyword>
<dbReference type="Proteomes" id="UP000821837">
    <property type="component" value="Chromosome 3"/>
</dbReference>
<dbReference type="EMBL" id="JABSTV010001249">
    <property type="protein sequence ID" value="KAH7962095.1"/>
    <property type="molecule type" value="Genomic_DNA"/>
</dbReference>
<organism evidence="5 6">
    <name type="scientific">Rhipicephalus sanguineus</name>
    <name type="common">Brown dog tick</name>
    <name type="synonym">Ixodes sanguineus</name>
    <dbReference type="NCBI Taxonomy" id="34632"/>
    <lineage>
        <taxon>Eukaryota</taxon>
        <taxon>Metazoa</taxon>
        <taxon>Ecdysozoa</taxon>
        <taxon>Arthropoda</taxon>
        <taxon>Chelicerata</taxon>
        <taxon>Arachnida</taxon>
        <taxon>Acari</taxon>
        <taxon>Parasitiformes</taxon>
        <taxon>Ixodida</taxon>
        <taxon>Ixodoidea</taxon>
        <taxon>Ixodidae</taxon>
        <taxon>Rhipicephalinae</taxon>
        <taxon>Rhipicephalus</taxon>
        <taxon>Rhipicephalus</taxon>
    </lineage>
</organism>
<feature type="transmembrane region" description="Helical" evidence="3">
    <location>
        <begin position="30"/>
        <end position="51"/>
    </location>
</feature>
<dbReference type="InterPro" id="IPR024079">
    <property type="entry name" value="MetalloPept_cat_dom_sf"/>
</dbReference>
<dbReference type="PROSITE" id="PS51885">
    <property type="entry name" value="NEPRILYSIN"/>
    <property type="match status" value="1"/>
</dbReference>
<dbReference type="OrthoDB" id="10363403at2759"/>
<reference evidence="5" key="1">
    <citation type="journal article" date="2020" name="Cell">
        <title>Large-Scale Comparative Analyses of Tick Genomes Elucidate Their Genetic Diversity and Vector Capacities.</title>
        <authorList>
            <consortium name="Tick Genome and Microbiome Consortium (TIGMIC)"/>
            <person name="Jia N."/>
            <person name="Wang J."/>
            <person name="Shi W."/>
            <person name="Du L."/>
            <person name="Sun Y."/>
            <person name="Zhan W."/>
            <person name="Jiang J.F."/>
            <person name="Wang Q."/>
            <person name="Zhang B."/>
            <person name="Ji P."/>
            <person name="Bell-Sakyi L."/>
            <person name="Cui X.M."/>
            <person name="Yuan T.T."/>
            <person name="Jiang B.G."/>
            <person name="Yang W.F."/>
            <person name="Lam T.T."/>
            <person name="Chang Q.C."/>
            <person name="Ding S.J."/>
            <person name="Wang X.J."/>
            <person name="Zhu J.G."/>
            <person name="Ruan X.D."/>
            <person name="Zhao L."/>
            <person name="Wei J.T."/>
            <person name="Ye R.Z."/>
            <person name="Que T.C."/>
            <person name="Du C.H."/>
            <person name="Zhou Y.H."/>
            <person name="Cheng J.X."/>
            <person name="Dai P.F."/>
            <person name="Guo W.B."/>
            <person name="Han X.H."/>
            <person name="Huang E.J."/>
            <person name="Li L.F."/>
            <person name="Wei W."/>
            <person name="Gao Y.C."/>
            <person name="Liu J.Z."/>
            <person name="Shao H.Z."/>
            <person name="Wang X."/>
            <person name="Wang C.C."/>
            <person name="Yang T.C."/>
            <person name="Huo Q.B."/>
            <person name="Li W."/>
            <person name="Chen H.Y."/>
            <person name="Chen S.E."/>
            <person name="Zhou L.G."/>
            <person name="Ni X.B."/>
            <person name="Tian J.H."/>
            <person name="Sheng Y."/>
            <person name="Liu T."/>
            <person name="Pan Y.S."/>
            <person name="Xia L.Y."/>
            <person name="Li J."/>
            <person name="Zhao F."/>
            <person name="Cao W.C."/>
        </authorList>
    </citation>
    <scope>NUCLEOTIDE SEQUENCE</scope>
    <source>
        <strain evidence="5">Rsan-2018</strain>
    </source>
</reference>
<dbReference type="InterPro" id="IPR008753">
    <property type="entry name" value="Peptidase_M13_N"/>
</dbReference>
<evidence type="ECO:0000256" key="1">
    <source>
        <dbReference type="ARBA" id="ARBA00007357"/>
    </source>
</evidence>
<dbReference type="GO" id="GO:0016485">
    <property type="term" value="P:protein processing"/>
    <property type="evidence" value="ECO:0007669"/>
    <property type="project" value="TreeGrafter"/>
</dbReference>
<accession>A0A9D4Q175</accession>
<evidence type="ECO:0000313" key="5">
    <source>
        <dbReference type="EMBL" id="KAH7962095.1"/>
    </source>
</evidence>
<feature type="region of interest" description="Disordered" evidence="2">
    <location>
        <begin position="1"/>
        <end position="20"/>
    </location>
</feature>
<sequence>MAALAPANDVSVHSPFSQSHDVADNPRLQAAVLLIIVGLGTAMITLLSFMFKDIGNEGSLTHDLLMKSLAWKRDQRLLSEAYRRAMNRTADPCADFEGFVCGTFDSSHVFQDMQSRALAEAGRQLAQTLVPAVEDNGVNLTAVQKAASLFQLCVRLPSLEDDAAPKLSALLRQLGLGWPPDPLPPGFVEETPAPTRTEAEALLLKLIALSLRWSLHTLFRCQVEPERKPHGVLVLTVGISDELSEWLDARNELHRLETYNEALITVVAAFRWPGGRPQASSVVRSVASADRLLTALISNTSLWSGTRISAETWRQVTSRVAGRQVTPSVATSTLLTALEYFVLKMTDDAAVTAAWLVLRKLAPLSVNSSPDEVEAQDARSGHCMNLINREMPLAVASAYARASDAAANTSTSAAANVVIREVASKMAELLEASGRFRIADSVRTMQVIFLLPMEDEVVDALYESVPVADARRTLFGSLAQTTSTMAERRLAALGSRIDHLSLPLFARPLDCRLRYAESLHALLVPMAVLEPPVFRQTLTNSVNYGSFGRLVAEVLIETFVRNPYMTKPCSEAASNFTATLLRYAAVERPVRRAFQAQANNRTAPSDVRLLGFQDFSDEQTYFIAGCFLRCGTEGSCAMPFRHNRWFSAAFGCPQNAPMNPEERCAFW</sequence>
<dbReference type="PANTHER" id="PTHR11733:SF241">
    <property type="entry name" value="GH26575P-RELATED"/>
    <property type="match status" value="1"/>
</dbReference>
<protein>
    <recommendedName>
        <fullName evidence="4">Peptidase M13 N-terminal domain-containing protein</fullName>
    </recommendedName>
</protein>
<keyword evidence="3" id="KW-1133">Transmembrane helix</keyword>
<dbReference type="InterPro" id="IPR000718">
    <property type="entry name" value="Peptidase_M13"/>
</dbReference>
<comment type="caution">
    <text evidence="5">The sequence shown here is derived from an EMBL/GenBank/DDBJ whole genome shotgun (WGS) entry which is preliminary data.</text>
</comment>
<name>A0A9D4Q175_RHISA</name>
<dbReference type="VEuPathDB" id="VectorBase:RSAN_054943"/>
<dbReference type="InterPro" id="IPR042089">
    <property type="entry name" value="Peptidase_M13_dom_2"/>
</dbReference>
<dbReference type="PANTHER" id="PTHR11733">
    <property type="entry name" value="ZINC METALLOPROTEASE FAMILY M13 NEPRILYSIN-RELATED"/>
    <property type="match status" value="1"/>
</dbReference>
<dbReference type="GO" id="GO:0004222">
    <property type="term" value="F:metalloendopeptidase activity"/>
    <property type="evidence" value="ECO:0007669"/>
    <property type="project" value="InterPro"/>
</dbReference>
<dbReference type="GO" id="GO:0005886">
    <property type="term" value="C:plasma membrane"/>
    <property type="evidence" value="ECO:0007669"/>
    <property type="project" value="TreeGrafter"/>
</dbReference>
<keyword evidence="3" id="KW-0812">Transmembrane</keyword>